<name>A0A9D4SPM0_RHISA</name>
<gene>
    <name evidence="2" type="ORF">HPB52_002959</name>
</gene>
<reference evidence="2" key="1">
    <citation type="journal article" date="2020" name="Cell">
        <title>Large-Scale Comparative Analyses of Tick Genomes Elucidate Their Genetic Diversity and Vector Capacities.</title>
        <authorList>
            <consortium name="Tick Genome and Microbiome Consortium (TIGMIC)"/>
            <person name="Jia N."/>
            <person name="Wang J."/>
            <person name="Shi W."/>
            <person name="Du L."/>
            <person name="Sun Y."/>
            <person name="Zhan W."/>
            <person name="Jiang J.F."/>
            <person name="Wang Q."/>
            <person name="Zhang B."/>
            <person name="Ji P."/>
            <person name="Bell-Sakyi L."/>
            <person name="Cui X.M."/>
            <person name="Yuan T.T."/>
            <person name="Jiang B.G."/>
            <person name="Yang W.F."/>
            <person name="Lam T.T."/>
            <person name="Chang Q.C."/>
            <person name="Ding S.J."/>
            <person name="Wang X.J."/>
            <person name="Zhu J.G."/>
            <person name="Ruan X.D."/>
            <person name="Zhao L."/>
            <person name="Wei J.T."/>
            <person name="Ye R.Z."/>
            <person name="Que T.C."/>
            <person name="Du C.H."/>
            <person name="Zhou Y.H."/>
            <person name="Cheng J.X."/>
            <person name="Dai P.F."/>
            <person name="Guo W.B."/>
            <person name="Han X.H."/>
            <person name="Huang E.J."/>
            <person name="Li L.F."/>
            <person name="Wei W."/>
            <person name="Gao Y.C."/>
            <person name="Liu J.Z."/>
            <person name="Shao H.Z."/>
            <person name="Wang X."/>
            <person name="Wang C.C."/>
            <person name="Yang T.C."/>
            <person name="Huo Q.B."/>
            <person name="Li W."/>
            <person name="Chen H.Y."/>
            <person name="Chen S.E."/>
            <person name="Zhou L.G."/>
            <person name="Ni X.B."/>
            <person name="Tian J.H."/>
            <person name="Sheng Y."/>
            <person name="Liu T."/>
            <person name="Pan Y.S."/>
            <person name="Xia L.Y."/>
            <person name="Li J."/>
            <person name="Zhao F."/>
            <person name="Cao W.C."/>
        </authorList>
    </citation>
    <scope>NUCLEOTIDE SEQUENCE</scope>
    <source>
        <strain evidence="2">Rsan-2018</strain>
    </source>
</reference>
<feature type="region of interest" description="Disordered" evidence="1">
    <location>
        <begin position="133"/>
        <end position="174"/>
    </location>
</feature>
<proteinExistence type="predicted"/>
<protein>
    <submittedName>
        <fullName evidence="2">Uncharacterized protein</fullName>
    </submittedName>
</protein>
<reference evidence="2" key="2">
    <citation type="submission" date="2021-09" db="EMBL/GenBank/DDBJ databases">
        <authorList>
            <person name="Jia N."/>
            <person name="Wang J."/>
            <person name="Shi W."/>
            <person name="Du L."/>
            <person name="Sun Y."/>
            <person name="Zhan W."/>
            <person name="Jiang J."/>
            <person name="Wang Q."/>
            <person name="Zhang B."/>
            <person name="Ji P."/>
            <person name="Sakyi L.B."/>
            <person name="Cui X."/>
            <person name="Yuan T."/>
            <person name="Jiang B."/>
            <person name="Yang W."/>
            <person name="Lam T.T.-Y."/>
            <person name="Chang Q."/>
            <person name="Ding S."/>
            <person name="Wang X."/>
            <person name="Zhu J."/>
            <person name="Ruan X."/>
            <person name="Zhao L."/>
            <person name="Wei J."/>
            <person name="Que T."/>
            <person name="Du C."/>
            <person name="Cheng J."/>
            <person name="Dai P."/>
            <person name="Han X."/>
            <person name="Huang E."/>
            <person name="Gao Y."/>
            <person name="Liu J."/>
            <person name="Shao H."/>
            <person name="Ye R."/>
            <person name="Li L."/>
            <person name="Wei W."/>
            <person name="Wang X."/>
            <person name="Wang C."/>
            <person name="Huo Q."/>
            <person name="Li W."/>
            <person name="Guo W."/>
            <person name="Chen H."/>
            <person name="Chen S."/>
            <person name="Zhou L."/>
            <person name="Zhou L."/>
            <person name="Ni X."/>
            <person name="Tian J."/>
            <person name="Zhou Y."/>
            <person name="Sheng Y."/>
            <person name="Liu T."/>
            <person name="Pan Y."/>
            <person name="Xia L."/>
            <person name="Li J."/>
            <person name="Zhao F."/>
            <person name="Cao W."/>
        </authorList>
    </citation>
    <scope>NUCLEOTIDE SEQUENCE</scope>
    <source>
        <strain evidence="2">Rsan-2018</strain>
        <tissue evidence="2">Larvae</tissue>
    </source>
</reference>
<accession>A0A9D4SPM0</accession>
<evidence type="ECO:0000313" key="3">
    <source>
        <dbReference type="Proteomes" id="UP000821837"/>
    </source>
</evidence>
<sequence>MTCTRFFHPESVDTNVLARELFFKPPRQKTPSTAWPPRQAYRQVGDAGSFAGDAGNADADGGPNCCAWRAVTIPPKKVWTFRSPILHIDKSTTRAPVMVTQLHDLQVSTQRNADDDDGGWTTALTVRQRKLQARERQQASRSVPGTDKQALFNNHRKPKYRKLPPLPRDDSKLS</sequence>
<dbReference type="AlphaFoldDB" id="A0A9D4SPM0"/>
<evidence type="ECO:0000313" key="2">
    <source>
        <dbReference type="EMBL" id="KAH7938962.1"/>
    </source>
</evidence>
<evidence type="ECO:0000256" key="1">
    <source>
        <dbReference type="SAM" id="MobiDB-lite"/>
    </source>
</evidence>
<organism evidence="2 3">
    <name type="scientific">Rhipicephalus sanguineus</name>
    <name type="common">Brown dog tick</name>
    <name type="synonym">Ixodes sanguineus</name>
    <dbReference type="NCBI Taxonomy" id="34632"/>
    <lineage>
        <taxon>Eukaryota</taxon>
        <taxon>Metazoa</taxon>
        <taxon>Ecdysozoa</taxon>
        <taxon>Arthropoda</taxon>
        <taxon>Chelicerata</taxon>
        <taxon>Arachnida</taxon>
        <taxon>Acari</taxon>
        <taxon>Parasitiformes</taxon>
        <taxon>Ixodida</taxon>
        <taxon>Ixodoidea</taxon>
        <taxon>Ixodidae</taxon>
        <taxon>Rhipicephalinae</taxon>
        <taxon>Rhipicephalus</taxon>
        <taxon>Rhipicephalus</taxon>
    </lineage>
</organism>
<dbReference type="Proteomes" id="UP000821837">
    <property type="component" value="Chromosome 8"/>
</dbReference>
<comment type="caution">
    <text evidence="2">The sequence shown here is derived from an EMBL/GenBank/DDBJ whole genome shotgun (WGS) entry which is preliminary data.</text>
</comment>
<keyword evidence="3" id="KW-1185">Reference proteome</keyword>
<dbReference type="EMBL" id="JABSTV010001254">
    <property type="protein sequence ID" value="KAH7938962.1"/>
    <property type="molecule type" value="Genomic_DNA"/>
</dbReference>